<keyword evidence="5" id="KW-0472">Membrane</keyword>
<feature type="transmembrane region" description="Helical" evidence="5">
    <location>
        <begin position="21"/>
        <end position="43"/>
    </location>
</feature>
<dbReference type="InterPro" id="IPR011009">
    <property type="entry name" value="Kinase-like_dom_sf"/>
</dbReference>
<dbReference type="PANTHER" id="PTHR43289:SF34">
    <property type="entry name" value="SERINE_THREONINE-PROTEIN KINASE YBDM-RELATED"/>
    <property type="match status" value="1"/>
</dbReference>
<name>A0A7W9UKU3_9NOCA</name>
<gene>
    <name evidence="7" type="ORF">BJY24_005579</name>
</gene>
<dbReference type="PANTHER" id="PTHR43289">
    <property type="entry name" value="MITOGEN-ACTIVATED PROTEIN KINASE KINASE KINASE 20-RELATED"/>
    <property type="match status" value="1"/>
</dbReference>
<dbReference type="Proteomes" id="UP000540412">
    <property type="component" value="Unassembled WGS sequence"/>
</dbReference>
<evidence type="ECO:0000259" key="6">
    <source>
        <dbReference type="PROSITE" id="PS50011"/>
    </source>
</evidence>
<evidence type="ECO:0000256" key="4">
    <source>
        <dbReference type="ARBA" id="ARBA00022840"/>
    </source>
</evidence>
<dbReference type="SUPFAM" id="SSF56112">
    <property type="entry name" value="Protein kinase-like (PK-like)"/>
    <property type="match status" value="1"/>
</dbReference>
<evidence type="ECO:0000256" key="5">
    <source>
        <dbReference type="SAM" id="Phobius"/>
    </source>
</evidence>
<dbReference type="PROSITE" id="PS50011">
    <property type="entry name" value="PROTEIN_KINASE_DOM"/>
    <property type="match status" value="1"/>
</dbReference>
<keyword evidence="5" id="KW-1133">Transmembrane helix</keyword>
<keyword evidence="5" id="KW-0812">Transmembrane</keyword>
<evidence type="ECO:0000313" key="7">
    <source>
        <dbReference type="EMBL" id="MBB5916667.1"/>
    </source>
</evidence>
<keyword evidence="1" id="KW-0808">Transferase</keyword>
<feature type="transmembrane region" description="Helical" evidence="5">
    <location>
        <begin position="190"/>
        <end position="206"/>
    </location>
</feature>
<accession>A0A7W9UKU3</accession>
<dbReference type="GO" id="GO:0004674">
    <property type="term" value="F:protein serine/threonine kinase activity"/>
    <property type="evidence" value="ECO:0007669"/>
    <property type="project" value="TreeGrafter"/>
</dbReference>
<evidence type="ECO:0000256" key="3">
    <source>
        <dbReference type="ARBA" id="ARBA00022777"/>
    </source>
</evidence>
<evidence type="ECO:0000313" key="8">
    <source>
        <dbReference type="Proteomes" id="UP000540412"/>
    </source>
</evidence>
<feature type="transmembrane region" description="Helical" evidence="5">
    <location>
        <begin position="158"/>
        <end position="178"/>
    </location>
</feature>
<dbReference type="Pfam" id="PF00069">
    <property type="entry name" value="Pkinase"/>
    <property type="match status" value="1"/>
</dbReference>
<organism evidence="7 8">
    <name type="scientific">Nocardia transvalensis</name>
    <dbReference type="NCBI Taxonomy" id="37333"/>
    <lineage>
        <taxon>Bacteria</taxon>
        <taxon>Bacillati</taxon>
        <taxon>Actinomycetota</taxon>
        <taxon>Actinomycetes</taxon>
        <taxon>Mycobacteriales</taxon>
        <taxon>Nocardiaceae</taxon>
        <taxon>Nocardia</taxon>
    </lineage>
</organism>
<dbReference type="GO" id="GO:0005524">
    <property type="term" value="F:ATP binding"/>
    <property type="evidence" value="ECO:0007669"/>
    <property type="project" value="UniProtKB-KW"/>
</dbReference>
<keyword evidence="2" id="KW-0547">Nucleotide-binding</keyword>
<dbReference type="CDD" id="cd14014">
    <property type="entry name" value="STKc_PknB_like"/>
    <property type="match status" value="1"/>
</dbReference>
<protein>
    <submittedName>
        <fullName evidence="7">HAMP domain-containing protein</fullName>
    </submittedName>
</protein>
<dbReference type="RefSeq" id="WP_083905922.1">
    <property type="nucleotide sequence ID" value="NZ_JACHIT010000002.1"/>
</dbReference>
<reference evidence="7 8" key="1">
    <citation type="submission" date="2020-08" db="EMBL/GenBank/DDBJ databases">
        <title>Sequencing the genomes of 1000 actinobacteria strains.</title>
        <authorList>
            <person name="Klenk H.-P."/>
        </authorList>
    </citation>
    <scope>NUCLEOTIDE SEQUENCE [LARGE SCALE GENOMIC DNA]</scope>
    <source>
        <strain evidence="7 8">DSM 43582</strain>
    </source>
</reference>
<feature type="transmembrane region" description="Helical" evidence="5">
    <location>
        <begin position="568"/>
        <end position="591"/>
    </location>
</feature>
<evidence type="ECO:0000256" key="2">
    <source>
        <dbReference type="ARBA" id="ARBA00022741"/>
    </source>
</evidence>
<dbReference type="EMBL" id="JACHIT010000002">
    <property type="protein sequence ID" value="MBB5916667.1"/>
    <property type="molecule type" value="Genomic_DNA"/>
</dbReference>
<feature type="transmembrane region" description="Helical" evidence="5">
    <location>
        <begin position="105"/>
        <end position="125"/>
    </location>
</feature>
<dbReference type="Gene3D" id="1.10.510.10">
    <property type="entry name" value="Transferase(Phosphotransferase) domain 1"/>
    <property type="match status" value="1"/>
</dbReference>
<evidence type="ECO:0000256" key="1">
    <source>
        <dbReference type="ARBA" id="ARBA00022679"/>
    </source>
</evidence>
<dbReference type="InterPro" id="IPR025565">
    <property type="entry name" value="DUF4328"/>
</dbReference>
<feature type="transmembrane region" description="Helical" evidence="5">
    <location>
        <begin position="212"/>
        <end position="228"/>
    </location>
</feature>
<keyword evidence="3" id="KW-0418">Kinase</keyword>
<proteinExistence type="predicted"/>
<feature type="domain" description="Protein kinase" evidence="6">
    <location>
        <begin position="308"/>
        <end position="545"/>
    </location>
</feature>
<feature type="transmembrane region" description="Helical" evidence="5">
    <location>
        <begin position="70"/>
        <end position="93"/>
    </location>
</feature>
<dbReference type="AlphaFoldDB" id="A0A7W9UKU3"/>
<keyword evidence="4" id="KW-0067">ATP-binding</keyword>
<sequence>MSIERPVESARPGGGGRRLTVLGAAAIVLMAGTVAFLFVSAVIDWVRLADFERSWAHPRGTRREWQSDTWAGTVASFLLLGAAVAVVAWFWYARRGAERRCAARHRLHAGWVIGGWFCPVVNLWFPYTVLADVVRASDPRTPVDAPDLRGRPAGVLVVLWWLSFLGSWMLTLLVVRLSAPEPRSKTTDEYLMYGVAPVGGWGLIAAELAQAAGLAIAAICLAAIIIRVQRWQEPSAGRPVTPTGVAAAPTPVTAAATPWAVRGNAGAVPVSASTEAAESGTPLVVPSVRSGPHTLPMRDTDPSAIGPYTLVGRFGSDALGDIYLGRATDGAEAVVRVVHAHRASDRAELARLFAAARTVHSAVVPAVLADDADAPRPWTATEYVDGPTLHEVVAERGPLSPPAAAQIARGVAHALSALHDAGLVHGALTPASVLITETGPRVVGFGLARQAEPSAFAAPEPLAGGQGDRASDVFALGGVLSYALTGRAPFGDTSSATLLHRMTTQAPNLTGVPDTGPLRFVITGCLARQPDARLTTAQILVHLEPAPPGPSTPPPAVPESRRPAPNNAAVFATGVVIAVVVVVAVIGIGIASVGRPSDGFAGSGAPATTSTAAVSPWGPTQWVADMFPRLLPDKPMAHAGQGIPEAGQAGYNRLTCEADASTDSRVECAGDPRANRNPFVGIDCFRGSPGNGVVESYPLVEMWPRRSGTVSVWRAPRDGRDAIWLTFDDLPRSQCSIYSTWSDHRMDELLAWWRSTPL</sequence>
<dbReference type="InterPro" id="IPR000719">
    <property type="entry name" value="Prot_kinase_dom"/>
</dbReference>
<dbReference type="Pfam" id="PF14219">
    <property type="entry name" value="DUF4328"/>
    <property type="match status" value="1"/>
</dbReference>
<keyword evidence="8" id="KW-1185">Reference proteome</keyword>
<comment type="caution">
    <text evidence="7">The sequence shown here is derived from an EMBL/GenBank/DDBJ whole genome shotgun (WGS) entry which is preliminary data.</text>
</comment>